<dbReference type="Proteomes" id="UP000029646">
    <property type="component" value="Unassembled WGS sequence"/>
</dbReference>
<dbReference type="Pfam" id="PF01734">
    <property type="entry name" value="Patatin"/>
    <property type="match status" value="1"/>
</dbReference>
<dbReference type="InterPro" id="IPR016035">
    <property type="entry name" value="Acyl_Trfase/lysoPLipase"/>
</dbReference>
<dbReference type="PROSITE" id="PS51635">
    <property type="entry name" value="PNPLA"/>
    <property type="match status" value="1"/>
</dbReference>
<dbReference type="RefSeq" id="WP_042249492.1">
    <property type="nucleotide sequence ID" value="NZ_BBNS01000033.1"/>
</dbReference>
<feature type="short sequence motif" description="GXSXG" evidence="4">
    <location>
        <begin position="36"/>
        <end position="40"/>
    </location>
</feature>
<evidence type="ECO:0000313" key="9">
    <source>
        <dbReference type="Proteomes" id="UP000030184"/>
    </source>
</evidence>
<reference evidence="9" key="1">
    <citation type="journal article" date="2014" name="Genome Announc.">
        <title>Draft Genome Sequence of Marine Flavobacterium Jejuia pallidilutea Strain 11shimoA1 and Pigmentation Mutants.</title>
        <authorList>
            <person name="Takatani N."/>
            <person name="Nakanishi M."/>
            <person name="Meirelles P."/>
            <person name="Mino S."/>
            <person name="Suda W."/>
            <person name="Oshima K."/>
            <person name="Hattori M."/>
            <person name="Ohkuma M."/>
            <person name="Hosokawa M."/>
            <person name="Miyashita K."/>
            <person name="Thompson F.L."/>
            <person name="Niwa A."/>
            <person name="Sawabe T."/>
            <person name="Sawabe T."/>
        </authorList>
    </citation>
    <scope>NUCLEOTIDE SEQUENCE [LARGE SCALE GENOMIC DNA]</scope>
    <source>
        <strain evidence="9">JCM 19538</strain>
    </source>
</reference>
<keyword evidence="2 4" id="KW-0442">Lipid degradation</keyword>
<dbReference type="AlphaFoldDB" id="A0A090W773"/>
<dbReference type="OrthoDB" id="9770965at2"/>
<dbReference type="SUPFAM" id="SSF52151">
    <property type="entry name" value="FabD/lysophospholipase-like"/>
    <property type="match status" value="1"/>
</dbReference>
<dbReference type="PANTHER" id="PTHR14226:SF78">
    <property type="entry name" value="SLR0060 PROTEIN"/>
    <property type="match status" value="1"/>
</dbReference>
<sequence length="260" mass="28668">MRVGLVLSGGGVRGVSHVGVIKALEEHNIIPTHITGSSAGAIVGALYAYGYNYKEILRFFETIQIFDIKKYALGKPGFIDAEKFYPEFKSYLKEDSFNALHKLLTITATDILNGNLKTFSSGELIKPILASAAIPGVFAPVKIKNSYYVDGGTLNNFPIESLKPGCNIIIGSYANWVDAITIKELKHSHHVVERALKLRALKDDYSKFKGCDLMILPKALSKFGTFDKKYLNTIFNIGYNATKEALSKSDLITIEHSLKS</sequence>
<dbReference type="CDD" id="cd07205">
    <property type="entry name" value="Pat_PNPLA6_PNPLA7_NTE1_like"/>
    <property type="match status" value="1"/>
</dbReference>
<evidence type="ECO:0000313" key="7">
    <source>
        <dbReference type="EMBL" id="GAL90301.1"/>
    </source>
</evidence>
<dbReference type="Proteomes" id="UP000030184">
    <property type="component" value="Unassembled WGS sequence"/>
</dbReference>
<gene>
    <name evidence="6" type="ORF">JCM19302_1815</name>
    <name evidence="7" type="ORF">JCM19538_66</name>
</gene>
<keyword evidence="3 4" id="KW-0443">Lipid metabolism</keyword>
<dbReference type="EMBL" id="BBNS01000033">
    <property type="protein sequence ID" value="GAL72865.1"/>
    <property type="molecule type" value="Genomic_DNA"/>
</dbReference>
<evidence type="ECO:0000259" key="5">
    <source>
        <dbReference type="PROSITE" id="PS51635"/>
    </source>
</evidence>
<dbReference type="InterPro" id="IPR002641">
    <property type="entry name" value="PNPLA_dom"/>
</dbReference>
<dbReference type="PANTHER" id="PTHR14226">
    <property type="entry name" value="NEUROPATHY TARGET ESTERASE/SWISS CHEESE D.MELANOGASTER"/>
    <property type="match status" value="1"/>
</dbReference>
<keyword evidence="1 4" id="KW-0378">Hydrolase</keyword>
<organism evidence="6 8">
    <name type="scientific">Jejuia pallidilutea</name>
    <dbReference type="NCBI Taxonomy" id="504487"/>
    <lineage>
        <taxon>Bacteria</taxon>
        <taxon>Pseudomonadati</taxon>
        <taxon>Bacteroidota</taxon>
        <taxon>Flavobacteriia</taxon>
        <taxon>Flavobacteriales</taxon>
        <taxon>Flavobacteriaceae</taxon>
        <taxon>Jejuia</taxon>
    </lineage>
</organism>
<name>A0A090W773_9FLAO</name>
<feature type="active site" description="Nucleophile" evidence="4">
    <location>
        <position position="38"/>
    </location>
</feature>
<evidence type="ECO:0000256" key="1">
    <source>
        <dbReference type="ARBA" id="ARBA00022801"/>
    </source>
</evidence>
<evidence type="ECO:0000256" key="3">
    <source>
        <dbReference type="ARBA" id="ARBA00023098"/>
    </source>
</evidence>
<dbReference type="Gene3D" id="3.40.1090.10">
    <property type="entry name" value="Cytosolic phospholipase A2 catalytic domain"/>
    <property type="match status" value="2"/>
</dbReference>
<evidence type="ECO:0000313" key="6">
    <source>
        <dbReference type="EMBL" id="GAL72865.1"/>
    </source>
</evidence>
<keyword evidence="9" id="KW-1185">Reference proteome</keyword>
<evidence type="ECO:0000256" key="4">
    <source>
        <dbReference type="PROSITE-ProRule" id="PRU01161"/>
    </source>
</evidence>
<dbReference type="EMBL" id="BBNY01000074">
    <property type="protein sequence ID" value="GAL90301.1"/>
    <property type="molecule type" value="Genomic_DNA"/>
</dbReference>
<feature type="short sequence motif" description="DGA/G" evidence="4">
    <location>
        <begin position="150"/>
        <end position="152"/>
    </location>
</feature>
<comment type="caution">
    <text evidence="6">The sequence shown here is derived from an EMBL/GenBank/DDBJ whole genome shotgun (WGS) entry which is preliminary data.</text>
</comment>
<proteinExistence type="predicted"/>
<dbReference type="InterPro" id="IPR050301">
    <property type="entry name" value="NTE"/>
</dbReference>
<dbReference type="GO" id="GO:0016042">
    <property type="term" value="P:lipid catabolic process"/>
    <property type="evidence" value="ECO:0007669"/>
    <property type="project" value="UniProtKB-UniRule"/>
</dbReference>
<dbReference type="GO" id="GO:0016787">
    <property type="term" value="F:hydrolase activity"/>
    <property type="evidence" value="ECO:0007669"/>
    <property type="project" value="UniProtKB-UniRule"/>
</dbReference>
<accession>A0A090W773</accession>
<protein>
    <submittedName>
        <fullName evidence="6">UPF0028 protein YchK</fullName>
    </submittedName>
</protein>
<evidence type="ECO:0000313" key="8">
    <source>
        <dbReference type="Proteomes" id="UP000029646"/>
    </source>
</evidence>
<feature type="active site" description="Proton acceptor" evidence="4">
    <location>
        <position position="150"/>
    </location>
</feature>
<feature type="short sequence motif" description="GXGXXG" evidence="4">
    <location>
        <begin position="9"/>
        <end position="14"/>
    </location>
</feature>
<feature type="domain" description="PNPLA" evidence="5">
    <location>
        <begin position="5"/>
        <end position="163"/>
    </location>
</feature>
<evidence type="ECO:0000256" key="2">
    <source>
        <dbReference type="ARBA" id="ARBA00022963"/>
    </source>
</evidence>